<evidence type="ECO:0000313" key="4">
    <source>
        <dbReference type="Proteomes" id="UP001271769"/>
    </source>
</evidence>
<evidence type="ECO:0000256" key="2">
    <source>
        <dbReference type="SAM" id="Phobius"/>
    </source>
</evidence>
<dbReference type="NCBIfam" id="TIGR02458">
    <property type="entry name" value="CbtA"/>
    <property type="match status" value="1"/>
</dbReference>
<keyword evidence="2" id="KW-0812">Transmembrane</keyword>
<dbReference type="RefSeq" id="WP_320502867.1">
    <property type="nucleotide sequence ID" value="NZ_JAXCLX010000004.1"/>
</dbReference>
<feature type="compositionally biased region" description="Low complexity" evidence="1">
    <location>
        <begin position="48"/>
        <end position="59"/>
    </location>
</feature>
<keyword evidence="2" id="KW-0472">Membrane</keyword>
<feature type="transmembrane region" description="Helical" evidence="2">
    <location>
        <begin position="159"/>
        <end position="175"/>
    </location>
</feature>
<gene>
    <name evidence="3" type="ORF">SMD31_20845</name>
</gene>
<organism evidence="3 4">
    <name type="scientific">Dongia rigui</name>
    <dbReference type="NCBI Taxonomy" id="940149"/>
    <lineage>
        <taxon>Bacteria</taxon>
        <taxon>Pseudomonadati</taxon>
        <taxon>Pseudomonadota</taxon>
        <taxon>Alphaproteobacteria</taxon>
        <taxon>Rhodospirillales</taxon>
        <taxon>Dongiaceae</taxon>
        <taxon>Dongia</taxon>
    </lineage>
</organism>
<dbReference type="EMBL" id="JAXCLX010000004">
    <property type="protein sequence ID" value="MDY0874400.1"/>
    <property type="molecule type" value="Genomic_DNA"/>
</dbReference>
<feature type="region of interest" description="Disordered" evidence="1">
    <location>
        <begin position="48"/>
        <end position="81"/>
    </location>
</feature>
<protein>
    <submittedName>
        <fullName evidence="3">CbtA family protein</fullName>
    </submittedName>
</protein>
<proteinExistence type="predicted"/>
<evidence type="ECO:0000313" key="3">
    <source>
        <dbReference type="EMBL" id="MDY0874400.1"/>
    </source>
</evidence>
<feature type="transmembrane region" description="Helical" evidence="2">
    <location>
        <begin position="122"/>
        <end position="139"/>
    </location>
</feature>
<evidence type="ECO:0000256" key="1">
    <source>
        <dbReference type="SAM" id="MobiDB-lite"/>
    </source>
</evidence>
<feature type="transmembrane region" description="Helical" evidence="2">
    <location>
        <begin position="180"/>
        <end position="196"/>
    </location>
</feature>
<feature type="transmembrane region" description="Helical" evidence="2">
    <location>
        <begin position="89"/>
        <end position="110"/>
    </location>
</feature>
<dbReference type="Proteomes" id="UP001271769">
    <property type="component" value="Unassembled WGS sequence"/>
</dbReference>
<reference evidence="3 4" key="1">
    <citation type="journal article" date="2013" name="Antonie Van Leeuwenhoek">
        <title>Dongia rigui sp. nov., isolated from freshwater of a large wetland in Korea.</title>
        <authorList>
            <person name="Baik K.S."/>
            <person name="Hwang Y.M."/>
            <person name="Choi J.S."/>
            <person name="Kwon J."/>
            <person name="Seong C.N."/>
        </authorList>
    </citation>
    <scope>NUCLEOTIDE SEQUENCE [LARGE SCALE GENOMIC DNA]</scope>
    <source>
        <strain evidence="3 4">04SU4-P</strain>
    </source>
</reference>
<comment type="caution">
    <text evidence="3">The sequence shown here is derived from an EMBL/GenBank/DDBJ whole genome shotgun (WGS) entry which is preliminary data.</text>
</comment>
<accession>A0ABU5E5A0</accession>
<dbReference type="Pfam" id="PF09490">
    <property type="entry name" value="CbtA"/>
    <property type="match status" value="1"/>
</dbReference>
<feature type="transmembrane region" description="Helical" evidence="2">
    <location>
        <begin position="216"/>
        <end position="239"/>
    </location>
</feature>
<keyword evidence="2" id="KW-1133">Transmembrane helix</keyword>
<feature type="compositionally biased region" description="Basic and acidic residues" evidence="1">
    <location>
        <begin position="60"/>
        <end position="75"/>
    </location>
</feature>
<keyword evidence="4" id="KW-1185">Reference proteome</keyword>
<dbReference type="InterPro" id="IPR012666">
    <property type="entry name" value="CbtA_put"/>
</dbReference>
<sequence>METFRRLFLVALLAGLISGIAITAVHQVSTTPLILAAEVYENAGPAEAPAAAAEAPAGETGHDHDHAAEGHDHGGGDAWSPADGWQRTLSTAIADVLTGIGFSLLLVAAYRIWGGNMTWRTGLFWGLAGFAAIVASPNLGLPPEVPGTEAAPLADRQVWWVATAVLTALGLGCIFIAKRAWAAALGLVLIVLPHAYGAPQPAEYASVAPEELAHRFIVAATIAGLVFWAILGASTGYFYHRFFKSTAS</sequence>
<name>A0ABU5E5A0_9PROT</name>